<sequence length="301" mass="32467">MLTGNVPILATAFDAQGQVDLASIERLVKFLLRQGIDGLALFGNASEGYALTEAEKKAIFDRVKALTGDLPLVAAAGGASSQVAIESINRVAAWGAQVAMVNPPAVVKPGPEEAYRFFGDLNAACDIDIMVQDAPLMTGVSLPVATLARLCRDFPAVKYIKVEQPPTTLKITELKDQLPERIGLFGGLNAGFLYEELARGIVGTMPACEFPEVINGILQAWGRDRQRAQTLFYRYLPFLRYGVQPGIGVAVHKEILYRAGLFSTNVVRDPAKTLDAVTRRELRDLTDALPLAVLQEAQGAA</sequence>
<evidence type="ECO:0000313" key="5">
    <source>
        <dbReference type="EMBL" id="AHF75771.1"/>
    </source>
</evidence>
<dbReference type="EMBL" id="CP006569">
    <property type="protein sequence ID" value="AHF75771.1"/>
    <property type="molecule type" value="Genomic_DNA"/>
</dbReference>
<dbReference type="PRINTS" id="PR00146">
    <property type="entry name" value="DHPICSNTHASE"/>
</dbReference>
<keyword evidence="2 3" id="KW-0456">Lyase</keyword>
<feature type="binding site" evidence="4">
    <location>
        <position position="205"/>
    </location>
    <ligand>
        <name>pyruvate</name>
        <dbReference type="ChEBI" id="CHEBI:15361"/>
    </ligand>
</feature>
<dbReference type="CDD" id="cd00408">
    <property type="entry name" value="DHDPS-like"/>
    <property type="match status" value="1"/>
</dbReference>
<dbReference type="InterPro" id="IPR002220">
    <property type="entry name" value="DapA-like"/>
</dbReference>
<protein>
    <submittedName>
        <fullName evidence="5">Dihydrodipicolinate synthase/N-acetylneuraminatelyase</fullName>
    </submittedName>
</protein>
<dbReference type="GO" id="GO:0008840">
    <property type="term" value="F:4-hydroxy-tetrahydrodipicolinate synthase activity"/>
    <property type="evidence" value="ECO:0007669"/>
    <property type="project" value="TreeGrafter"/>
</dbReference>
<proteinExistence type="inferred from homology"/>
<name>W0HPI4_9GAMM</name>
<evidence type="ECO:0000256" key="1">
    <source>
        <dbReference type="ARBA" id="ARBA00007592"/>
    </source>
</evidence>
<dbReference type="PATRIC" id="fig|1239307.3.peg.727"/>
<evidence type="ECO:0000313" key="6">
    <source>
        <dbReference type="Proteomes" id="UP000019028"/>
    </source>
</evidence>
<dbReference type="SMART" id="SM01130">
    <property type="entry name" value="DHDPS"/>
    <property type="match status" value="1"/>
</dbReference>
<dbReference type="KEGG" id="sod:Sant_0675"/>
<gene>
    <name evidence="5" type="ORF">Sant_0675</name>
</gene>
<accession>W0HPI4</accession>
<dbReference type="SUPFAM" id="SSF51569">
    <property type="entry name" value="Aldolase"/>
    <property type="match status" value="1"/>
</dbReference>
<evidence type="ECO:0000256" key="3">
    <source>
        <dbReference type="PIRNR" id="PIRNR001365"/>
    </source>
</evidence>
<dbReference type="AlphaFoldDB" id="W0HPI4"/>
<dbReference type="InterPro" id="IPR013785">
    <property type="entry name" value="Aldolase_TIM"/>
</dbReference>
<dbReference type="Gene3D" id="3.20.20.70">
    <property type="entry name" value="Aldolase class I"/>
    <property type="match status" value="1"/>
</dbReference>
<dbReference type="Proteomes" id="UP000019028">
    <property type="component" value="Chromosome"/>
</dbReference>
<organism evidence="5 6">
    <name type="scientific">Sodalis praecaptivus</name>
    <dbReference type="NCBI Taxonomy" id="1239307"/>
    <lineage>
        <taxon>Bacteria</taxon>
        <taxon>Pseudomonadati</taxon>
        <taxon>Pseudomonadota</taxon>
        <taxon>Gammaproteobacteria</taxon>
        <taxon>Enterobacterales</taxon>
        <taxon>Bruguierivoracaceae</taxon>
        <taxon>Sodalis</taxon>
    </lineage>
</organism>
<dbReference type="HOGENOM" id="CLU_049343_4_0_6"/>
<comment type="similarity">
    <text evidence="1 3">Belongs to the DapA family.</text>
</comment>
<keyword evidence="6" id="KW-1185">Reference proteome</keyword>
<evidence type="ECO:0000256" key="4">
    <source>
        <dbReference type="PIRSR" id="PIRSR001365-2"/>
    </source>
</evidence>
<dbReference type="Pfam" id="PF00701">
    <property type="entry name" value="DHDPS"/>
    <property type="match status" value="1"/>
</dbReference>
<dbReference type="RefSeq" id="WP_025420903.1">
    <property type="nucleotide sequence ID" value="NZ_CP006569.1"/>
</dbReference>
<dbReference type="PANTHER" id="PTHR12128:SF66">
    <property type="entry name" value="4-HYDROXY-2-OXOGLUTARATE ALDOLASE, MITOCHONDRIAL"/>
    <property type="match status" value="1"/>
</dbReference>
<evidence type="ECO:0000256" key="2">
    <source>
        <dbReference type="ARBA" id="ARBA00023239"/>
    </source>
</evidence>
<dbReference type="OrthoDB" id="199953at2"/>
<dbReference type="PIRSF" id="PIRSF001365">
    <property type="entry name" value="DHDPS"/>
    <property type="match status" value="1"/>
</dbReference>
<dbReference type="PANTHER" id="PTHR12128">
    <property type="entry name" value="DIHYDRODIPICOLINATE SYNTHASE"/>
    <property type="match status" value="1"/>
</dbReference>
<reference evidence="5 6" key="1">
    <citation type="journal article" date="2014" name="Genome Biol. Evol.">
        <title>Genome degeneration and adaptation in a nascent stage of symbiosis.</title>
        <authorList>
            <person name="Oakeson K.F."/>
            <person name="Gil R."/>
            <person name="Clayton A.L."/>
            <person name="Dunn D.M."/>
            <person name="von Niederhausern A.C."/>
            <person name="Hamil C."/>
            <person name="Aoyagi A."/>
            <person name="Duval B."/>
            <person name="Baca A."/>
            <person name="Silva F.J."/>
            <person name="Vallier A."/>
            <person name="Jackson D.G."/>
            <person name="Latorre A."/>
            <person name="Weiss R.B."/>
            <person name="Heddi A."/>
            <person name="Moya A."/>
            <person name="Dale C."/>
        </authorList>
    </citation>
    <scope>NUCLEOTIDE SEQUENCE [LARGE SCALE GENOMIC DNA]</scope>
    <source>
        <strain evidence="5 6">HS1</strain>
    </source>
</reference>
<dbReference type="GO" id="GO:0005829">
    <property type="term" value="C:cytosol"/>
    <property type="evidence" value="ECO:0007669"/>
    <property type="project" value="TreeGrafter"/>
</dbReference>